<evidence type="ECO:0000313" key="3">
    <source>
        <dbReference type="Proteomes" id="UP000018291"/>
    </source>
</evidence>
<dbReference type="AlphaFoldDB" id="R4Z2Q8"/>
<dbReference type="HOGENOM" id="CLU_2394329_0_0_11"/>
<protein>
    <submittedName>
        <fullName evidence="2">Uncharacterized protein</fullName>
    </submittedName>
</protein>
<keyword evidence="1" id="KW-0472">Membrane</keyword>
<organism evidence="2 3">
    <name type="scientific">Candidatus Neomicrothrix parvicella RN1</name>
    <dbReference type="NCBI Taxonomy" id="1229780"/>
    <lineage>
        <taxon>Bacteria</taxon>
        <taxon>Bacillati</taxon>
        <taxon>Actinomycetota</taxon>
        <taxon>Acidimicrobiia</taxon>
        <taxon>Acidimicrobiales</taxon>
        <taxon>Microthrixaceae</taxon>
        <taxon>Candidatus Neomicrothrix</taxon>
    </lineage>
</organism>
<dbReference type="RefSeq" id="WP_012224686.1">
    <property type="nucleotide sequence ID" value="NZ_HG422565.1"/>
</dbReference>
<feature type="transmembrane region" description="Helical" evidence="1">
    <location>
        <begin position="23"/>
        <end position="43"/>
    </location>
</feature>
<dbReference type="STRING" id="1229780.BN381_140027"/>
<reference evidence="2 3" key="1">
    <citation type="journal article" date="2013" name="ISME J.">
        <title>Metabolic model for the filamentous 'Candidatus Microthrix parvicella' based on genomic and metagenomic analyses.</title>
        <authorList>
            <person name="Jon McIlroy S."/>
            <person name="Kristiansen R."/>
            <person name="Albertsen M."/>
            <person name="Michael Karst S."/>
            <person name="Rossetti S."/>
            <person name="Lund Nielsen J."/>
            <person name="Tandoi V."/>
            <person name="James Seviour R."/>
            <person name="Nielsen P.H."/>
        </authorList>
    </citation>
    <scope>NUCLEOTIDE SEQUENCE [LARGE SCALE GENOMIC DNA]</scope>
    <source>
        <strain evidence="2 3">RN1</strain>
    </source>
</reference>
<proteinExistence type="predicted"/>
<dbReference type="EMBL" id="CANL01000006">
    <property type="protein sequence ID" value="CCM62862.1"/>
    <property type="molecule type" value="Genomic_DNA"/>
</dbReference>
<comment type="caution">
    <text evidence="2">The sequence shown here is derived from an EMBL/GenBank/DDBJ whole genome shotgun (WGS) entry which is preliminary data.</text>
</comment>
<keyword evidence="1" id="KW-1133">Transmembrane helix</keyword>
<keyword evidence="1" id="KW-0812">Transmembrane</keyword>
<name>R4Z2Q8_9ACTN</name>
<evidence type="ECO:0000256" key="1">
    <source>
        <dbReference type="SAM" id="Phobius"/>
    </source>
</evidence>
<gene>
    <name evidence="2" type="ORF">BN381_140027</name>
</gene>
<sequence>MPAPQGPPTEPSSADPLTALAPVWMRVVAFVAIMVGGLGGALVGGRFGAVACTGACDGVIGTTMLAGTVVGAVGVAVVAVITLRVAREWVGGS</sequence>
<feature type="transmembrane region" description="Helical" evidence="1">
    <location>
        <begin position="64"/>
        <end position="86"/>
    </location>
</feature>
<dbReference type="Proteomes" id="UP000018291">
    <property type="component" value="Unassembled WGS sequence"/>
</dbReference>
<accession>R4Z2Q8</accession>
<keyword evidence="3" id="KW-1185">Reference proteome</keyword>
<evidence type="ECO:0000313" key="2">
    <source>
        <dbReference type="EMBL" id="CCM62862.1"/>
    </source>
</evidence>